<dbReference type="GO" id="GO:0000214">
    <property type="term" value="C:tRNA-intron endonuclease complex"/>
    <property type="evidence" value="ECO:0007669"/>
    <property type="project" value="TreeGrafter"/>
</dbReference>
<comment type="similarity">
    <text evidence="1">Belongs to the SEN54 family.</text>
</comment>
<accession>A0AAP0SA38</accession>
<dbReference type="GO" id="GO:0000379">
    <property type="term" value="P:tRNA-type intron splice site recognition and cleavage"/>
    <property type="evidence" value="ECO:0007669"/>
    <property type="project" value="TreeGrafter"/>
</dbReference>
<keyword evidence="5" id="KW-1185">Reference proteome</keyword>
<evidence type="ECO:0000313" key="5">
    <source>
        <dbReference type="Proteomes" id="UP001415857"/>
    </source>
</evidence>
<sequence length="265" mass="29564">MMEAEDWASSSGEMSDTELNLQDTNDEDCHLTSGSISKLQFRKDISKARWNDEMGMAEVVKKKGQLWTTTGIVRSSKTYCSIEETLFLAEVGALLLLDDNDISLSLRDIYVKVAEGKGGCSWEDFEVYRHLKSLGYIVGRHGIPWTMKSVKSSSSSVSLQGTPEGSKIIERESEDKSSIGELFNNMQINELRPVFDVYLPNSKFRKSSPGDPSFVLCPSSGYPPSKAVIEVMERRCSGIPLKFSHVDHGRVSFFSFNKVDLPVLP</sequence>
<evidence type="ECO:0000313" key="4">
    <source>
        <dbReference type="EMBL" id="KAK9290446.1"/>
    </source>
</evidence>
<dbReference type="InterPro" id="IPR024336">
    <property type="entry name" value="tRNA_splic_suSen54_N"/>
</dbReference>
<gene>
    <name evidence="4" type="ORF">L1049_008616</name>
</gene>
<comment type="caution">
    <text evidence="4">The sequence shown here is derived from an EMBL/GenBank/DDBJ whole genome shotgun (WGS) entry which is preliminary data.</text>
</comment>
<feature type="domain" description="tRNA-splicing endonuclease subunit Sen54 N-terminal" evidence="3">
    <location>
        <begin position="35"/>
        <end position="96"/>
    </location>
</feature>
<dbReference type="PANTHER" id="PTHR21027">
    <property type="entry name" value="TRNA-SPLICING ENDONUCLEASE SUBUNIT SEN54"/>
    <property type="match status" value="1"/>
</dbReference>
<name>A0AAP0SA38_LIQFO</name>
<evidence type="ECO:0000256" key="1">
    <source>
        <dbReference type="ARBA" id="ARBA00005736"/>
    </source>
</evidence>
<dbReference type="EMBL" id="JBBPBK010000002">
    <property type="protein sequence ID" value="KAK9290446.1"/>
    <property type="molecule type" value="Genomic_DNA"/>
</dbReference>
<dbReference type="AlphaFoldDB" id="A0AAP0SA38"/>
<dbReference type="Pfam" id="PF12928">
    <property type="entry name" value="tRNA_int_end_N2"/>
    <property type="match status" value="1"/>
</dbReference>
<proteinExistence type="inferred from homology"/>
<dbReference type="Proteomes" id="UP001415857">
    <property type="component" value="Unassembled WGS sequence"/>
</dbReference>
<protein>
    <recommendedName>
        <fullName evidence="3">tRNA-splicing endonuclease subunit Sen54 N-terminal domain-containing protein</fullName>
    </recommendedName>
</protein>
<reference evidence="4 5" key="1">
    <citation type="journal article" date="2024" name="Plant J.">
        <title>Genome sequences and population genomics reveal climatic adaptation and genomic divergence between two closely related sweetgum species.</title>
        <authorList>
            <person name="Xu W.Q."/>
            <person name="Ren C.Q."/>
            <person name="Zhang X.Y."/>
            <person name="Comes H.P."/>
            <person name="Liu X.H."/>
            <person name="Li Y.G."/>
            <person name="Kettle C.J."/>
            <person name="Jalonen R."/>
            <person name="Gaisberger H."/>
            <person name="Ma Y.Z."/>
            <person name="Qiu Y.X."/>
        </authorList>
    </citation>
    <scope>NUCLEOTIDE SEQUENCE [LARGE SCALE GENOMIC DNA]</scope>
    <source>
        <strain evidence="4">Hangzhou</strain>
    </source>
</reference>
<evidence type="ECO:0000256" key="2">
    <source>
        <dbReference type="ARBA" id="ARBA00022694"/>
    </source>
</evidence>
<dbReference type="PANTHER" id="PTHR21027:SF1">
    <property type="entry name" value="TRNA-SPLICING ENDONUCLEASE SUBUNIT SEN54"/>
    <property type="match status" value="1"/>
</dbReference>
<keyword evidence="2" id="KW-0819">tRNA processing</keyword>
<dbReference type="InterPro" id="IPR024337">
    <property type="entry name" value="tRNA_splic_suSen54"/>
</dbReference>
<evidence type="ECO:0000259" key="3">
    <source>
        <dbReference type="Pfam" id="PF12928"/>
    </source>
</evidence>
<organism evidence="4 5">
    <name type="scientific">Liquidambar formosana</name>
    <name type="common">Formosan gum</name>
    <dbReference type="NCBI Taxonomy" id="63359"/>
    <lineage>
        <taxon>Eukaryota</taxon>
        <taxon>Viridiplantae</taxon>
        <taxon>Streptophyta</taxon>
        <taxon>Embryophyta</taxon>
        <taxon>Tracheophyta</taxon>
        <taxon>Spermatophyta</taxon>
        <taxon>Magnoliopsida</taxon>
        <taxon>eudicotyledons</taxon>
        <taxon>Gunneridae</taxon>
        <taxon>Pentapetalae</taxon>
        <taxon>Saxifragales</taxon>
        <taxon>Altingiaceae</taxon>
        <taxon>Liquidambar</taxon>
    </lineage>
</organism>